<name>A0A8H6HQ00_9AGAR</name>
<dbReference type="Proteomes" id="UP000521943">
    <property type="component" value="Unassembled WGS sequence"/>
</dbReference>
<dbReference type="EMBL" id="JACGCI010000053">
    <property type="protein sequence ID" value="KAF6751033.1"/>
    <property type="molecule type" value="Genomic_DNA"/>
</dbReference>
<comment type="caution">
    <text evidence="2">The sequence shown here is derived from an EMBL/GenBank/DDBJ whole genome shotgun (WGS) entry which is preliminary data.</text>
</comment>
<dbReference type="AlphaFoldDB" id="A0A8H6HQ00"/>
<proteinExistence type="predicted"/>
<protein>
    <submittedName>
        <fullName evidence="2">Uncharacterized protein</fullName>
    </submittedName>
</protein>
<sequence>MGIQHSLSPLFTVIAFFLFLSSLYGQSNAARNVTVDDSDAAIEYEGIWDPEPASDPASQGGSHKVANDPSAKAMFKFNGTAVYVWFPKWSYGVSALLSLDGSDPELVNLEDDTKDPSDSAVDPSTVLRYWDGLDDGMEHTLMFEKGPGFLVLDMITSVFAEFISSSRLTPT</sequence>
<accession>A0A8H6HQ00</accession>
<feature type="signal peptide" evidence="1">
    <location>
        <begin position="1"/>
        <end position="25"/>
    </location>
</feature>
<dbReference type="Gene3D" id="2.60.120.260">
    <property type="entry name" value="Galactose-binding domain-like"/>
    <property type="match status" value="1"/>
</dbReference>
<evidence type="ECO:0000313" key="2">
    <source>
        <dbReference type="EMBL" id="KAF6751033.1"/>
    </source>
</evidence>
<gene>
    <name evidence="2" type="ORF">DFP72DRAFT_817123</name>
</gene>
<organism evidence="2 3">
    <name type="scientific">Ephemerocybe angulata</name>
    <dbReference type="NCBI Taxonomy" id="980116"/>
    <lineage>
        <taxon>Eukaryota</taxon>
        <taxon>Fungi</taxon>
        <taxon>Dikarya</taxon>
        <taxon>Basidiomycota</taxon>
        <taxon>Agaricomycotina</taxon>
        <taxon>Agaricomycetes</taxon>
        <taxon>Agaricomycetidae</taxon>
        <taxon>Agaricales</taxon>
        <taxon>Agaricineae</taxon>
        <taxon>Psathyrellaceae</taxon>
        <taxon>Ephemerocybe</taxon>
    </lineage>
</organism>
<dbReference type="OrthoDB" id="3004867at2759"/>
<keyword evidence="3" id="KW-1185">Reference proteome</keyword>
<feature type="chain" id="PRO_5034704450" evidence="1">
    <location>
        <begin position="26"/>
        <end position="171"/>
    </location>
</feature>
<reference evidence="2 3" key="1">
    <citation type="submission" date="2020-07" db="EMBL/GenBank/DDBJ databases">
        <title>Comparative genomics of pyrophilous fungi reveals a link between fire events and developmental genes.</title>
        <authorList>
            <consortium name="DOE Joint Genome Institute"/>
            <person name="Steindorff A.S."/>
            <person name="Carver A."/>
            <person name="Calhoun S."/>
            <person name="Stillman K."/>
            <person name="Liu H."/>
            <person name="Lipzen A."/>
            <person name="Pangilinan J."/>
            <person name="Labutti K."/>
            <person name="Bruns T.D."/>
            <person name="Grigoriev I.V."/>
        </authorList>
    </citation>
    <scope>NUCLEOTIDE SEQUENCE [LARGE SCALE GENOMIC DNA]</scope>
    <source>
        <strain evidence="2 3">CBS 144469</strain>
    </source>
</reference>
<evidence type="ECO:0000256" key="1">
    <source>
        <dbReference type="SAM" id="SignalP"/>
    </source>
</evidence>
<evidence type="ECO:0000313" key="3">
    <source>
        <dbReference type="Proteomes" id="UP000521943"/>
    </source>
</evidence>
<keyword evidence="1" id="KW-0732">Signal</keyword>